<keyword evidence="9" id="KW-1185">Reference proteome</keyword>
<evidence type="ECO:0000256" key="2">
    <source>
        <dbReference type="ARBA" id="ARBA00022630"/>
    </source>
</evidence>
<keyword evidence="6" id="KW-1133">Transmembrane helix</keyword>
<proteinExistence type="inferred from homology"/>
<dbReference type="EMBL" id="ML179134">
    <property type="protein sequence ID" value="THU98568.1"/>
    <property type="molecule type" value="Genomic_DNA"/>
</dbReference>
<feature type="domain" description="FAD-binding" evidence="7">
    <location>
        <begin position="273"/>
        <end position="344"/>
    </location>
</feature>
<dbReference type="SUPFAM" id="SSF51905">
    <property type="entry name" value="FAD/NAD(P)-binding domain"/>
    <property type="match status" value="1"/>
</dbReference>
<dbReference type="InterPro" id="IPR002938">
    <property type="entry name" value="FAD-bd"/>
</dbReference>
<evidence type="ECO:0000256" key="3">
    <source>
        <dbReference type="ARBA" id="ARBA00022827"/>
    </source>
</evidence>
<dbReference type="PRINTS" id="PR00420">
    <property type="entry name" value="RNGMNOXGNASE"/>
</dbReference>
<name>A0A4S8M9J4_DENBC</name>
<dbReference type="PANTHER" id="PTHR13789:SF309">
    <property type="entry name" value="PUTATIVE (AFU_ORTHOLOGUE AFUA_6G14510)-RELATED"/>
    <property type="match status" value="1"/>
</dbReference>
<keyword evidence="4" id="KW-0560">Oxidoreductase</keyword>
<keyword evidence="5" id="KW-0503">Monooxygenase</keyword>
<dbReference type="Gene3D" id="3.50.50.60">
    <property type="entry name" value="FAD/NAD(P)-binding domain"/>
    <property type="match status" value="1"/>
</dbReference>
<accession>A0A4S8M9J4</accession>
<dbReference type="Pfam" id="PF01494">
    <property type="entry name" value="FAD_binding_3"/>
    <property type="match status" value="2"/>
</dbReference>
<dbReference type="Proteomes" id="UP000297245">
    <property type="component" value="Unassembled WGS sequence"/>
</dbReference>
<dbReference type="PANTHER" id="PTHR13789">
    <property type="entry name" value="MONOOXYGENASE"/>
    <property type="match status" value="1"/>
</dbReference>
<evidence type="ECO:0000256" key="4">
    <source>
        <dbReference type="ARBA" id="ARBA00023002"/>
    </source>
</evidence>
<protein>
    <submittedName>
        <fullName evidence="8">FAD/NAD(P)-binding domain-containing protein</fullName>
    </submittedName>
</protein>
<keyword evidence="3" id="KW-0274">FAD</keyword>
<keyword evidence="6" id="KW-0812">Transmembrane</keyword>
<feature type="domain" description="FAD-binding" evidence="7">
    <location>
        <begin position="15"/>
        <end position="190"/>
    </location>
</feature>
<dbReference type="OrthoDB" id="420606at2759"/>
<dbReference type="InterPro" id="IPR050493">
    <property type="entry name" value="FAD-dep_Monooxygenase_BioMet"/>
</dbReference>
<dbReference type="GO" id="GO:0071949">
    <property type="term" value="F:FAD binding"/>
    <property type="evidence" value="ECO:0007669"/>
    <property type="project" value="InterPro"/>
</dbReference>
<evidence type="ECO:0000256" key="1">
    <source>
        <dbReference type="ARBA" id="ARBA00007992"/>
    </source>
</evidence>
<reference evidence="8 9" key="1">
    <citation type="journal article" date="2019" name="Nat. Ecol. Evol.">
        <title>Megaphylogeny resolves global patterns of mushroom evolution.</title>
        <authorList>
            <person name="Varga T."/>
            <person name="Krizsan K."/>
            <person name="Foldi C."/>
            <person name="Dima B."/>
            <person name="Sanchez-Garcia M."/>
            <person name="Sanchez-Ramirez S."/>
            <person name="Szollosi G.J."/>
            <person name="Szarkandi J.G."/>
            <person name="Papp V."/>
            <person name="Albert L."/>
            <person name="Andreopoulos W."/>
            <person name="Angelini C."/>
            <person name="Antonin V."/>
            <person name="Barry K.W."/>
            <person name="Bougher N.L."/>
            <person name="Buchanan P."/>
            <person name="Buyck B."/>
            <person name="Bense V."/>
            <person name="Catcheside P."/>
            <person name="Chovatia M."/>
            <person name="Cooper J."/>
            <person name="Damon W."/>
            <person name="Desjardin D."/>
            <person name="Finy P."/>
            <person name="Geml J."/>
            <person name="Haridas S."/>
            <person name="Hughes K."/>
            <person name="Justo A."/>
            <person name="Karasinski D."/>
            <person name="Kautmanova I."/>
            <person name="Kiss B."/>
            <person name="Kocsube S."/>
            <person name="Kotiranta H."/>
            <person name="LaButti K.M."/>
            <person name="Lechner B.E."/>
            <person name="Liimatainen K."/>
            <person name="Lipzen A."/>
            <person name="Lukacs Z."/>
            <person name="Mihaltcheva S."/>
            <person name="Morgado L.N."/>
            <person name="Niskanen T."/>
            <person name="Noordeloos M.E."/>
            <person name="Ohm R.A."/>
            <person name="Ortiz-Santana B."/>
            <person name="Ovrebo C."/>
            <person name="Racz N."/>
            <person name="Riley R."/>
            <person name="Savchenko A."/>
            <person name="Shiryaev A."/>
            <person name="Soop K."/>
            <person name="Spirin V."/>
            <person name="Szebenyi C."/>
            <person name="Tomsovsky M."/>
            <person name="Tulloss R.E."/>
            <person name="Uehling J."/>
            <person name="Grigoriev I.V."/>
            <person name="Vagvolgyi C."/>
            <person name="Papp T."/>
            <person name="Martin F.M."/>
            <person name="Miettinen O."/>
            <person name="Hibbett D.S."/>
            <person name="Nagy L.G."/>
        </authorList>
    </citation>
    <scope>NUCLEOTIDE SEQUENCE [LARGE SCALE GENOMIC DNA]</scope>
    <source>
        <strain evidence="8 9">CBS 962.96</strain>
    </source>
</reference>
<evidence type="ECO:0000259" key="7">
    <source>
        <dbReference type="Pfam" id="PF01494"/>
    </source>
</evidence>
<keyword evidence="6" id="KW-0472">Membrane</keyword>
<dbReference type="GO" id="GO:0004497">
    <property type="term" value="F:monooxygenase activity"/>
    <property type="evidence" value="ECO:0007669"/>
    <property type="project" value="UniProtKB-KW"/>
</dbReference>
<organism evidence="8 9">
    <name type="scientific">Dendrothele bispora (strain CBS 962.96)</name>
    <dbReference type="NCBI Taxonomy" id="1314807"/>
    <lineage>
        <taxon>Eukaryota</taxon>
        <taxon>Fungi</taxon>
        <taxon>Dikarya</taxon>
        <taxon>Basidiomycota</taxon>
        <taxon>Agaricomycotina</taxon>
        <taxon>Agaricomycetes</taxon>
        <taxon>Agaricomycetidae</taxon>
        <taxon>Agaricales</taxon>
        <taxon>Agaricales incertae sedis</taxon>
        <taxon>Dendrothele</taxon>
    </lineage>
</organism>
<gene>
    <name evidence="8" type="ORF">K435DRAFT_660677</name>
</gene>
<evidence type="ECO:0000313" key="9">
    <source>
        <dbReference type="Proteomes" id="UP000297245"/>
    </source>
</evidence>
<dbReference type="InterPro" id="IPR036188">
    <property type="entry name" value="FAD/NAD-bd_sf"/>
</dbReference>
<comment type="similarity">
    <text evidence="1">Belongs to the paxM FAD-dependent monooxygenase family.</text>
</comment>
<evidence type="ECO:0000256" key="5">
    <source>
        <dbReference type="ARBA" id="ARBA00023033"/>
    </source>
</evidence>
<sequence length="452" mass="50501">MAVKQRPGVLPLKFVVIGTGIAGLSAAISLCKAGHRVIVLEKEASLDHDDSTRGGCRMTPNITSILHKWGLQEKLDQISVRSKGISLMLFDSGEHLGKYRWQDEVMKELGADFAFVRYADLKRLLYETALEQGASFYFSAPVADLDPYAARIVLESGQSIHCDVIVGADGVDGLTRKLMIGSDFEIGRETAKRTTIISKEMILTDPDLAYLYKHEYGSMLVWMGKECFALGFHAVGFLILLTFQEYLIFSGGKGLQKLARLVPSPPTCVTTGNRETLEEWITGRLVIIGNAAHPLPPTSPQSLGLSIEDGAALARQFSRVRYEKQIEDFLSAFEDIRIPRSAAMHAKETGIVQYMSMQPSEEQEFRDQLMRARRDCGTNPYSVSFMSRTNCPEWVDMVEIYGYCVDDAVDDWWAHWGMLNERARGTTVLLGNYSDSEASFARSETHTEYLSM</sequence>
<evidence type="ECO:0000256" key="6">
    <source>
        <dbReference type="SAM" id="Phobius"/>
    </source>
</evidence>
<dbReference type="AlphaFoldDB" id="A0A4S8M9J4"/>
<evidence type="ECO:0000313" key="8">
    <source>
        <dbReference type="EMBL" id="THU98568.1"/>
    </source>
</evidence>
<feature type="transmembrane region" description="Helical" evidence="6">
    <location>
        <begin position="12"/>
        <end position="31"/>
    </location>
</feature>
<keyword evidence="2" id="KW-0285">Flavoprotein</keyword>